<organism evidence="1 2">
    <name type="scientific">Eumeta variegata</name>
    <name type="common">Bagworm moth</name>
    <name type="synonym">Eumeta japonica</name>
    <dbReference type="NCBI Taxonomy" id="151549"/>
    <lineage>
        <taxon>Eukaryota</taxon>
        <taxon>Metazoa</taxon>
        <taxon>Ecdysozoa</taxon>
        <taxon>Arthropoda</taxon>
        <taxon>Hexapoda</taxon>
        <taxon>Insecta</taxon>
        <taxon>Pterygota</taxon>
        <taxon>Neoptera</taxon>
        <taxon>Endopterygota</taxon>
        <taxon>Lepidoptera</taxon>
        <taxon>Glossata</taxon>
        <taxon>Ditrysia</taxon>
        <taxon>Tineoidea</taxon>
        <taxon>Psychidae</taxon>
        <taxon>Oiketicinae</taxon>
        <taxon>Eumeta</taxon>
    </lineage>
</organism>
<reference evidence="1 2" key="1">
    <citation type="journal article" date="2019" name="Commun. Biol.">
        <title>The bagworm genome reveals a unique fibroin gene that provides high tensile strength.</title>
        <authorList>
            <person name="Kono N."/>
            <person name="Nakamura H."/>
            <person name="Ohtoshi R."/>
            <person name="Tomita M."/>
            <person name="Numata K."/>
            <person name="Arakawa K."/>
        </authorList>
    </citation>
    <scope>NUCLEOTIDE SEQUENCE [LARGE SCALE GENOMIC DNA]</scope>
</reference>
<accession>A0A4C1XVH2</accession>
<dbReference type="AlphaFoldDB" id="A0A4C1XVH2"/>
<comment type="caution">
    <text evidence="1">The sequence shown here is derived from an EMBL/GenBank/DDBJ whole genome shotgun (WGS) entry which is preliminary data.</text>
</comment>
<protein>
    <submittedName>
        <fullName evidence="1">Uncharacterized protein</fullName>
    </submittedName>
</protein>
<dbReference type="Proteomes" id="UP000299102">
    <property type="component" value="Unassembled WGS sequence"/>
</dbReference>
<evidence type="ECO:0000313" key="2">
    <source>
        <dbReference type="Proteomes" id="UP000299102"/>
    </source>
</evidence>
<dbReference type="EMBL" id="BGZK01000987">
    <property type="protein sequence ID" value="GBP67568.1"/>
    <property type="molecule type" value="Genomic_DNA"/>
</dbReference>
<proteinExistence type="predicted"/>
<keyword evidence="2" id="KW-1185">Reference proteome</keyword>
<sequence length="78" mass="8477">MADVSPSWVFVPDRAPVNAHRIKAEMAEPLRPSTAPTALSFLFGAATPNYFRASFVGTTIRALAAVRGVRTTYIFACF</sequence>
<gene>
    <name evidence="1" type="ORF">EVAR_98622_1</name>
</gene>
<name>A0A4C1XVH2_EUMVA</name>
<evidence type="ECO:0000313" key="1">
    <source>
        <dbReference type="EMBL" id="GBP67568.1"/>
    </source>
</evidence>